<evidence type="ECO:0000256" key="1">
    <source>
        <dbReference type="ARBA" id="ARBA00005655"/>
    </source>
</evidence>
<dbReference type="OrthoDB" id="10266921at2759"/>
<feature type="compositionally biased region" description="Basic residues" evidence="3">
    <location>
        <begin position="320"/>
        <end position="334"/>
    </location>
</feature>
<dbReference type="GO" id="GO:0005685">
    <property type="term" value="C:U1 snRNP"/>
    <property type="evidence" value="ECO:0007669"/>
    <property type="project" value="InterPro"/>
</dbReference>
<evidence type="ECO:0000313" key="5">
    <source>
        <dbReference type="Proteomes" id="UP000316079"/>
    </source>
</evidence>
<name>A0A553MM37_9TELE</name>
<evidence type="ECO:0000256" key="2">
    <source>
        <dbReference type="SAM" id="Coils"/>
    </source>
</evidence>
<dbReference type="GO" id="GO:0003729">
    <property type="term" value="F:mRNA binding"/>
    <property type="evidence" value="ECO:0007669"/>
    <property type="project" value="InterPro"/>
</dbReference>
<feature type="non-terminal residue" evidence="4">
    <location>
        <position position="539"/>
    </location>
</feature>
<dbReference type="InterPro" id="IPR004882">
    <property type="entry name" value="Luc7-rel"/>
</dbReference>
<feature type="compositionally biased region" description="Basic and acidic residues" evidence="3">
    <location>
        <begin position="201"/>
        <end position="265"/>
    </location>
</feature>
<feature type="compositionally biased region" description="Basic and acidic residues" evidence="3">
    <location>
        <begin position="297"/>
        <end position="319"/>
    </location>
</feature>
<proteinExistence type="inferred from homology"/>
<sequence>MLSAAQLLDELMGRDRNLAPDEKRCNVRWDDESVCKYYLCGFCPAELFTNTRSDLGPCEKIHDENLRKMYEKSSRFMKEGYEREFLRYLQSLLAETPGPTGKNEEKAQVLTEKIEELVVQIEELGSEGRVEEAQGMMKLVEQLKDEREQLSSSHSEKQMEVCEVCGAFLIVGDAQSRVDDHLMGKQHMGYAKIKSTVEELKEKMHRRSEDPEKEDRVKKEREDREREREEREKRRKEEEEKEKEREKEREREREKERERERDRDRRSRRSHSGSRHSSRASERRRSRSRERRRSRSKERDHKRSRSRDRERRRSRERSDRRRRSHSRSRDRRRSRSSDRNRSNRHRSRSRERERDRGDRDKSKSSKDKEHKDSSDERRSSRKGSGEKALELSEPIEAETPKAEVNGSLQELQSEDQPQEEFAARGAPEDLHPTDSCAALNKNKKHHMDGKYIADGNPEGKSSARRYVANRMDKQCWDHIIDKSGRITSKLYCWVEVETCGVFSLSKGRRLNDLIDCHSCAAAIEDQVLRERGFALALLS</sequence>
<keyword evidence="5" id="KW-1185">Reference proteome</keyword>
<evidence type="ECO:0008006" key="6">
    <source>
        <dbReference type="Google" id="ProtNLM"/>
    </source>
</evidence>
<feature type="compositionally biased region" description="Basic residues" evidence="3">
    <location>
        <begin position="266"/>
        <end position="296"/>
    </location>
</feature>
<evidence type="ECO:0000313" key="4">
    <source>
        <dbReference type="EMBL" id="TRY54235.1"/>
    </source>
</evidence>
<evidence type="ECO:0000256" key="3">
    <source>
        <dbReference type="SAM" id="MobiDB-lite"/>
    </source>
</evidence>
<feature type="coiled-coil region" evidence="2">
    <location>
        <begin position="107"/>
        <end position="160"/>
    </location>
</feature>
<dbReference type="Pfam" id="PF03194">
    <property type="entry name" value="LUC7"/>
    <property type="match status" value="1"/>
</dbReference>
<comment type="similarity">
    <text evidence="1">Belongs to the Luc7 family.</text>
</comment>
<dbReference type="EMBL" id="SRMA01027355">
    <property type="protein sequence ID" value="TRY54235.1"/>
    <property type="molecule type" value="Genomic_DNA"/>
</dbReference>
<gene>
    <name evidence="4" type="ORF">DNTS_035429</name>
</gene>
<dbReference type="Proteomes" id="UP000316079">
    <property type="component" value="Unassembled WGS sequence"/>
</dbReference>
<dbReference type="GO" id="GO:0006376">
    <property type="term" value="P:mRNA splice site recognition"/>
    <property type="evidence" value="ECO:0007669"/>
    <property type="project" value="InterPro"/>
</dbReference>
<protein>
    <recommendedName>
        <fullName evidence="6">LUC7-like 3 pre-mRNA splicing factor</fullName>
    </recommendedName>
</protein>
<feature type="compositionally biased region" description="Basic and acidic residues" evidence="3">
    <location>
        <begin position="350"/>
        <end position="390"/>
    </location>
</feature>
<feature type="region of interest" description="Disordered" evidence="3">
    <location>
        <begin position="201"/>
        <end position="431"/>
    </location>
</feature>
<dbReference type="PANTHER" id="PTHR12375">
    <property type="entry name" value="RNA-BINDING PROTEIN LUC7-RELATED"/>
    <property type="match status" value="1"/>
</dbReference>
<dbReference type="AlphaFoldDB" id="A0A553MM37"/>
<comment type="caution">
    <text evidence="4">The sequence shown here is derived from an EMBL/GenBank/DDBJ whole genome shotgun (WGS) entry which is preliminary data.</text>
</comment>
<organism evidence="4 5">
    <name type="scientific">Danionella cerebrum</name>
    <dbReference type="NCBI Taxonomy" id="2873325"/>
    <lineage>
        <taxon>Eukaryota</taxon>
        <taxon>Metazoa</taxon>
        <taxon>Chordata</taxon>
        <taxon>Craniata</taxon>
        <taxon>Vertebrata</taxon>
        <taxon>Euteleostomi</taxon>
        <taxon>Actinopterygii</taxon>
        <taxon>Neopterygii</taxon>
        <taxon>Teleostei</taxon>
        <taxon>Ostariophysi</taxon>
        <taxon>Cypriniformes</taxon>
        <taxon>Danionidae</taxon>
        <taxon>Danioninae</taxon>
        <taxon>Danionella</taxon>
    </lineage>
</organism>
<reference evidence="4 5" key="1">
    <citation type="journal article" date="2019" name="Sci. Data">
        <title>Hybrid genome assembly and annotation of Danionella translucida.</title>
        <authorList>
            <person name="Kadobianskyi M."/>
            <person name="Schulze L."/>
            <person name="Schuelke M."/>
            <person name="Judkewitz B."/>
        </authorList>
    </citation>
    <scope>NUCLEOTIDE SEQUENCE [LARGE SCALE GENOMIC DNA]</scope>
    <source>
        <strain evidence="4 5">Bolton</strain>
    </source>
</reference>
<accession>A0A553MM37</accession>
<keyword evidence="2" id="KW-0175">Coiled coil</keyword>